<comment type="caution">
    <text evidence="2">The sequence shown here is derived from an EMBL/GenBank/DDBJ whole genome shotgun (WGS) entry which is preliminary data.</text>
</comment>
<reference evidence="2 3" key="1">
    <citation type="submission" date="2020-08" db="EMBL/GenBank/DDBJ databases">
        <title>Genomic Encyclopedia of Type Strains, Phase IV (KMG-IV): sequencing the most valuable type-strain genomes for metagenomic binning, comparative biology and taxonomic classification.</title>
        <authorList>
            <person name="Goeker M."/>
        </authorList>
    </citation>
    <scope>NUCLEOTIDE SEQUENCE [LARGE SCALE GENOMIC DNA]</scope>
    <source>
        <strain evidence="2 3">DSM 17976</strain>
    </source>
</reference>
<evidence type="ECO:0000256" key="1">
    <source>
        <dbReference type="SAM" id="Phobius"/>
    </source>
</evidence>
<keyword evidence="1" id="KW-0472">Membrane</keyword>
<keyword evidence="1" id="KW-0812">Transmembrane</keyword>
<evidence type="ECO:0000313" key="2">
    <source>
        <dbReference type="EMBL" id="MBB3839904.1"/>
    </source>
</evidence>
<evidence type="ECO:0000313" key="3">
    <source>
        <dbReference type="Proteomes" id="UP000541352"/>
    </source>
</evidence>
<dbReference type="EMBL" id="JACIBY010000008">
    <property type="protein sequence ID" value="MBB3839904.1"/>
    <property type="molecule type" value="Genomic_DNA"/>
</dbReference>
<accession>A0A7W5ZN01</accession>
<dbReference type="AlphaFoldDB" id="A0A7W5ZN01"/>
<gene>
    <name evidence="2" type="ORF">FHS57_003915</name>
</gene>
<dbReference type="Proteomes" id="UP000541352">
    <property type="component" value="Unassembled WGS sequence"/>
</dbReference>
<name>A0A7W5ZN01_9BACT</name>
<organism evidence="2 3">
    <name type="scientific">Runella defluvii</name>
    <dbReference type="NCBI Taxonomy" id="370973"/>
    <lineage>
        <taxon>Bacteria</taxon>
        <taxon>Pseudomonadati</taxon>
        <taxon>Bacteroidota</taxon>
        <taxon>Cytophagia</taxon>
        <taxon>Cytophagales</taxon>
        <taxon>Spirosomataceae</taxon>
        <taxon>Runella</taxon>
    </lineage>
</organism>
<sequence length="72" mass="7838">MNNIERKSARDSAESRKYSASKITLTVLLVGIGLMVAAYFAGFVTRPNEQRFGKVQPTDSAIVTESDTTIGK</sequence>
<keyword evidence="3" id="KW-1185">Reference proteome</keyword>
<protein>
    <submittedName>
        <fullName evidence="2">Uncharacterized protein</fullName>
    </submittedName>
</protein>
<proteinExistence type="predicted"/>
<keyword evidence="1" id="KW-1133">Transmembrane helix</keyword>
<dbReference type="RefSeq" id="WP_183976545.1">
    <property type="nucleotide sequence ID" value="NZ_JACIBY010000008.1"/>
</dbReference>
<feature type="transmembrane region" description="Helical" evidence="1">
    <location>
        <begin position="23"/>
        <end position="44"/>
    </location>
</feature>